<proteinExistence type="predicted"/>
<keyword evidence="5" id="KW-0732">Signal</keyword>
<dbReference type="Proteomes" id="UP000283530">
    <property type="component" value="Unassembled WGS sequence"/>
</dbReference>
<dbReference type="SUPFAM" id="SSF56112">
    <property type="entry name" value="Protein kinase-like (PK-like)"/>
    <property type="match status" value="1"/>
</dbReference>
<keyword evidence="11" id="KW-0325">Glycoprotein</keyword>
<dbReference type="GO" id="GO:0005886">
    <property type="term" value="C:plasma membrane"/>
    <property type="evidence" value="ECO:0007669"/>
    <property type="project" value="UniProtKB-SubCell"/>
</dbReference>
<dbReference type="GO" id="GO:0005524">
    <property type="term" value="F:ATP binding"/>
    <property type="evidence" value="ECO:0007669"/>
    <property type="project" value="UniProtKB-UniRule"/>
</dbReference>
<feature type="binding site" evidence="12">
    <location>
        <position position="646"/>
    </location>
    <ligand>
        <name>ATP</name>
        <dbReference type="ChEBI" id="CHEBI:30616"/>
    </ligand>
</feature>
<dbReference type="AlphaFoldDB" id="A0A3S3Q5K9"/>
<evidence type="ECO:0000256" key="5">
    <source>
        <dbReference type="ARBA" id="ARBA00022729"/>
    </source>
</evidence>
<evidence type="ECO:0000256" key="9">
    <source>
        <dbReference type="ARBA" id="ARBA00022989"/>
    </source>
</evidence>
<dbReference type="InterPro" id="IPR001611">
    <property type="entry name" value="Leu-rich_rpt"/>
</dbReference>
<keyword evidence="16" id="KW-0808">Transferase</keyword>
<evidence type="ECO:0000256" key="11">
    <source>
        <dbReference type="ARBA" id="ARBA00023180"/>
    </source>
</evidence>
<feature type="region of interest" description="Disordered" evidence="13">
    <location>
        <begin position="801"/>
        <end position="855"/>
    </location>
</feature>
<evidence type="ECO:0000256" key="14">
    <source>
        <dbReference type="SAM" id="Phobius"/>
    </source>
</evidence>
<dbReference type="EMBL" id="QPKB01000003">
    <property type="protein sequence ID" value="RWR79125.1"/>
    <property type="molecule type" value="Genomic_DNA"/>
</dbReference>
<dbReference type="PROSITE" id="PS50011">
    <property type="entry name" value="PROTEIN_KINASE_DOM"/>
    <property type="match status" value="1"/>
</dbReference>
<dbReference type="Gene3D" id="3.30.200.20">
    <property type="entry name" value="Phosphorylase Kinase, domain 1"/>
    <property type="match status" value="1"/>
</dbReference>
<keyword evidence="6" id="KW-0677">Repeat</keyword>
<organism evidence="16 17">
    <name type="scientific">Cinnamomum micranthum f. kanehirae</name>
    <dbReference type="NCBI Taxonomy" id="337451"/>
    <lineage>
        <taxon>Eukaryota</taxon>
        <taxon>Viridiplantae</taxon>
        <taxon>Streptophyta</taxon>
        <taxon>Embryophyta</taxon>
        <taxon>Tracheophyta</taxon>
        <taxon>Spermatophyta</taxon>
        <taxon>Magnoliopsida</taxon>
        <taxon>Magnoliidae</taxon>
        <taxon>Laurales</taxon>
        <taxon>Lauraceae</taxon>
        <taxon>Cinnamomum</taxon>
    </lineage>
</organism>
<evidence type="ECO:0000256" key="2">
    <source>
        <dbReference type="ARBA" id="ARBA00022475"/>
    </source>
</evidence>
<dbReference type="FunFam" id="3.80.10.10:FF:000830">
    <property type="entry name" value="Predicted protein"/>
    <property type="match status" value="1"/>
</dbReference>
<feature type="domain" description="Protein kinase" evidence="15">
    <location>
        <begin position="618"/>
        <end position="855"/>
    </location>
</feature>
<dbReference type="GO" id="GO:0004672">
    <property type="term" value="F:protein kinase activity"/>
    <property type="evidence" value="ECO:0007669"/>
    <property type="project" value="InterPro"/>
</dbReference>
<dbReference type="SUPFAM" id="SSF52058">
    <property type="entry name" value="L domain-like"/>
    <property type="match status" value="1"/>
</dbReference>
<dbReference type="InterPro" id="IPR017441">
    <property type="entry name" value="Protein_kinase_ATP_BS"/>
</dbReference>
<evidence type="ECO:0000256" key="6">
    <source>
        <dbReference type="ARBA" id="ARBA00022737"/>
    </source>
</evidence>
<comment type="caution">
    <text evidence="16">The sequence shown here is derived from an EMBL/GenBank/DDBJ whole genome shotgun (WGS) entry which is preliminary data.</text>
</comment>
<sequence length="855" mass="93269">MGAYFAAPVCSQSSLCRQHNKSTRCRRASLSDERLAAHTPKLGFCPVTLAIHSGMEFNAAIPGSQHCKMGGDIGQLEELNTLDLSFNSNLTGPLSPAIGKLKQLTTLLLAGCSFSGNIPDELGNLPQLSFLALNSNKFTGGIPASLGKLSNLYWLDLSDNQLDGSLPVSTNTTPGLDQLLNAKHFHLSKNKLSGPIPPTLFSSKMMLIHILLDANQLNGNIPSQIGLVKTLEVLRLDKNLLIGTVPSTLSNLTSINELHLADNQLSGSIPDLSTMSSLNYVDLSNNLFDPSAAPTWFTTVDSLTTLIIENGSLQGPVPQELFSFPQLQAVRLRNNSFSGTLGMGNKVSQSLQVVDLVNNNISGYTVGSGYKRTLELYGNPLCNQDTNVNVYCQLQQQQGDSYSTSLARCGSKSCSNDKKLDPQSCNCAQPYQGTFLFKAAPFSDLSSSSRFRELEVKLWTELSLTPDSVYLGNISFNTDSYLQIGVELFPPDGEYFTHLEIQLLGFRLTNQTFKPPDGFGPYLFYPFPYNTFADKTRGTSMSKGVIAAIAVGCVVVVLVLTGVAVYAFMQKKRAERAIELSKPFASWAPSGKDSGGVPQLKGARWFSYNELKKITSNFAESNEIGSGGYGKVYRGLLPGGQVVAIKRAQQGSTQGGLEFKTEIELLSRVHHKNLVGLVGFCFEQGEQMLGYLDPEYYMTQQLTDKSDVYSFGVVMLELITAKQPIEKGKYVVREVRMAMDKQAECYGLKEMMDPAIRNANNLIGFERFVELAMQCVQESAAERPAMSEVVKEFETILQNDGMNTVSTSASSSATDFGTTKGAPRHPYDEPLPKTVNSNSFDYSGGYSYSAKIEPK</sequence>
<keyword evidence="3" id="KW-0433">Leucine-rich repeat</keyword>
<dbReference type="STRING" id="337451.A0A3S3Q5K9"/>
<gene>
    <name evidence="16" type="ORF">CKAN_00768500</name>
</gene>
<dbReference type="PANTHER" id="PTHR45974">
    <property type="entry name" value="RECEPTOR-LIKE PROTEIN 55"/>
    <property type="match status" value="1"/>
</dbReference>
<evidence type="ECO:0000256" key="10">
    <source>
        <dbReference type="ARBA" id="ARBA00023136"/>
    </source>
</evidence>
<dbReference type="Pfam" id="PF00560">
    <property type="entry name" value="LRR_1"/>
    <property type="match status" value="2"/>
</dbReference>
<keyword evidence="7 12" id="KW-0547">Nucleotide-binding</keyword>
<keyword evidence="16" id="KW-0675">Receptor</keyword>
<comment type="subcellular location">
    <subcellularLocation>
        <location evidence="1">Cell membrane</location>
    </subcellularLocation>
</comment>
<dbReference type="InterPro" id="IPR011009">
    <property type="entry name" value="Kinase-like_dom_sf"/>
</dbReference>
<evidence type="ECO:0000256" key="3">
    <source>
        <dbReference type="ARBA" id="ARBA00022614"/>
    </source>
</evidence>
<evidence type="ECO:0000313" key="17">
    <source>
        <dbReference type="Proteomes" id="UP000283530"/>
    </source>
</evidence>
<evidence type="ECO:0000256" key="8">
    <source>
        <dbReference type="ARBA" id="ARBA00022840"/>
    </source>
</evidence>
<evidence type="ECO:0000256" key="4">
    <source>
        <dbReference type="ARBA" id="ARBA00022692"/>
    </source>
</evidence>
<evidence type="ECO:0000256" key="7">
    <source>
        <dbReference type="ARBA" id="ARBA00022741"/>
    </source>
</evidence>
<evidence type="ECO:0000256" key="1">
    <source>
        <dbReference type="ARBA" id="ARBA00004236"/>
    </source>
</evidence>
<evidence type="ECO:0000256" key="13">
    <source>
        <dbReference type="SAM" id="MobiDB-lite"/>
    </source>
</evidence>
<dbReference type="OrthoDB" id="2015206at2759"/>
<keyword evidence="16" id="KW-0418">Kinase</keyword>
<feature type="transmembrane region" description="Helical" evidence="14">
    <location>
        <begin position="545"/>
        <end position="568"/>
    </location>
</feature>
<accession>A0A3S3Q5K9</accession>
<dbReference type="Gene3D" id="3.80.10.10">
    <property type="entry name" value="Ribonuclease Inhibitor"/>
    <property type="match status" value="2"/>
</dbReference>
<dbReference type="Gene3D" id="1.10.510.10">
    <property type="entry name" value="Transferase(Phosphotransferase) domain 1"/>
    <property type="match status" value="1"/>
</dbReference>
<dbReference type="PANTHER" id="PTHR45974:SF242">
    <property type="entry name" value="LEUCINE-RICH REPEAT PROTEIN KINASE FAMILY PROTEIN"/>
    <property type="match status" value="1"/>
</dbReference>
<protein>
    <submittedName>
        <fullName evidence="16">Putative leucine-rich repeat receptor-like protein kinase</fullName>
    </submittedName>
</protein>
<evidence type="ECO:0000256" key="12">
    <source>
        <dbReference type="PROSITE-ProRule" id="PRU10141"/>
    </source>
</evidence>
<keyword evidence="10 14" id="KW-0472">Membrane</keyword>
<dbReference type="FunFam" id="3.80.10.10:FF:000299">
    <property type="entry name" value="Piriformospora indica-insensitive protein 2"/>
    <property type="match status" value="1"/>
</dbReference>
<keyword evidence="4 14" id="KW-0812">Transmembrane</keyword>
<dbReference type="InterPro" id="IPR001245">
    <property type="entry name" value="Ser-Thr/Tyr_kinase_cat_dom"/>
</dbReference>
<evidence type="ECO:0000259" key="15">
    <source>
        <dbReference type="PROSITE" id="PS50011"/>
    </source>
</evidence>
<reference evidence="16 17" key="1">
    <citation type="journal article" date="2019" name="Nat. Plants">
        <title>Stout camphor tree genome fills gaps in understanding of flowering plant genome evolution.</title>
        <authorList>
            <person name="Chaw S.M."/>
            <person name="Liu Y.C."/>
            <person name="Wu Y.W."/>
            <person name="Wang H.Y."/>
            <person name="Lin C.I."/>
            <person name="Wu C.S."/>
            <person name="Ke H.M."/>
            <person name="Chang L.Y."/>
            <person name="Hsu C.Y."/>
            <person name="Yang H.T."/>
            <person name="Sudianto E."/>
            <person name="Hsu M.H."/>
            <person name="Wu K.P."/>
            <person name="Wang L.N."/>
            <person name="Leebens-Mack J.H."/>
            <person name="Tsai I.J."/>
        </authorList>
    </citation>
    <scope>NUCLEOTIDE SEQUENCE [LARGE SCALE GENOMIC DNA]</scope>
    <source>
        <strain evidence="17">cv. Chaw 1501</strain>
        <tissue evidence="16">Young leaves</tissue>
    </source>
</reference>
<keyword evidence="8 12" id="KW-0067">ATP-binding</keyword>
<dbReference type="PROSITE" id="PS00107">
    <property type="entry name" value="PROTEIN_KINASE_ATP"/>
    <property type="match status" value="1"/>
</dbReference>
<keyword evidence="9 14" id="KW-1133">Transmembrane helix</keyword>
<keyword evidence="17" id="KW-1185">Reference proteome</keyword>
<dbReference type="FunFam" id="3.30.200.20:FF:000162">
    <property type="entry name" value="Adenine nucleotide alpha hydrolase-like domain kinase"/>
    <property type="match status" value="1"/>
</dbReference>
<evidence type="ECO:0000313" key="16">
    <source>
        <dbReference type="EMBL" id="RWR79125.1"/>
    </source>
</evidence>
<dbReference type="InterPro" id="IPR000719">
    <property type="entry name" value="Prot_kinase_dom"/>
</dbReference>
<dbReference type="InterPro" id="IPR032675">
    <property type="entry name" value="LRR_dom_sf"/>
</dbReference>
<name>A0A3S3Q5K9_9MAGN</name>
<keyword evidence="2" id="KW-1003">Cell membrane</keyword>
<dbReference type="Pfam" id="PF07714">
    <property type="entry name" value="PK_Tyr_Ser-Thr"/>
    <property type="match status" value="2"/>
</dbReference>